<name>A0A6A5S0C2_9PLEO</name>
<protein>
    <submittedName>
        <fullName evidence="1">Uncharacterized protein</fullName>
    </submittedName>
</protein>
<dbReference type="RefSeq" id="XP_033454369.1">
    <property type="nucleotide sequence ID" value="XM_033589945.1"/>
</dbReference>
<sequence length="174" mass="19162">MPGQKLGVLELWAQHVVRIEYEDASRGVCDEYDAELTLATEGVVGSVGAYFPVNDVRTVVTKGRKLEGTAVDCIDLLKLEAKLPDLRLPKGMLMLANGNWDTNAWDKFEVLEETVNWLHGGTDSNEADAIAEVPDETGAVNSSWIDELLETDEREFENRLVKALDDTPVAGSKD</sequence>
<reference evidence="1" key="1">
    <citation type="journal article" date="2020" name="Stud. Mycol.">
        <title>101 Dothideomycetes genomes: a test case for predicting lifestyles and emergence of pathogens.</title>
        <authorList>
            <person name="Haridas S."/>
            <person name="Albert R."/>
            <person name="Binder M."/>
            <person name="Bloem J."/>
            <person name="Labutti K."/>
            <person name="Salamov A."/>
            <person name="Andreopoulos B."/>
            <person name="Baker S."/>
            <person name="Barry K."/>
            <person name="Bills G."/>
            <person name="Bluhm B."/>
            <person name="Cannon C."/>
            <person name="Castanera R."/>
            <person name="Culley D."/>
            <person name="Daum C."/>
            <person name="Ezra D."/>
            <person name="Gonzalez J."/>
            <person name="Henrissat B."/>
            <person name="Kuo A."/>
            <person name="Liang C."/>
            <person name="Lipzen A."/>
            <person name="Lutzoni F."/>
            <person name="Magnuson J."/>
            <person name="Mondo S."/>
            <person name="Nolan M."/>
            <person name="Ohm R."/>
            <person name="Pangilinan J."/>
            <person name="Park H.-J."/>
            <person name="Ramirez L."/>
            <person name="Alfaro M."/>
            <person name="Sun H."/>
            <person name="Tritt A."/>
            <person name="Yoshinaga Y."/>
            <person name="Zwiers L.-H."/>
            <person name="Turgeon B."/>
            <person name="Goodwin S."/>
            <person name="Spatafora J."/>
            <person name="Crous P."/>
            <person name="Grigoriev I."/>
        </authorList>
    </citation>
    <scope>NUCLEOTIDE SEQUENCE</scope>
    <source>
        <strain evidence="1">CBS 183.55</strain>
    </source>
</reference>
<evidence type="ECO:0000313" key="1">
    <source>
        <dbReference type="EMBL" id="KAF1934121.1"/>
    </source>
</evidence>
<dbReference type="EMBL" id="ML978956">
    <property type="protein sequence ID" value="KAF1934121.1"/>
    <property type="molecule type" value="Genomic_DNA"/>
</dbReference>
<dbReference type="GeneID" id="54347594"/>
<evidence type="ECO:0000313" key="2">
    <source>
        <dbReference type="Proteomes" id="UP000800082"/>
    </source>
</evidence>
<organism evidence="1 2">
    <name type="scientific">Didymella exigua CBS 183.55</name>
    <dbReference type="NCBI Taxonomy" id="1150837"/>
    <lineage>
        <taxon>Eukaryota</taxon>
        <taxon>Fungi</taxon>
        <taxon>Dikarya</taxon>
        <taxon>Ascomycota</taxon>
        <taxon>Pezizomycotina</taxon>
        <taxon>Dothideomycetes</taxon>
        <taxon>Pleosporomycetidae</taxon>
        <taxon>Pleosporales</taxon>
        <taxon>Pleosporineae</taxon>
        <taxon>Didymellaceae</taxon>
        <taxon>Didymella</taxon>
    </lineage>
</organism>
<keyword evidence="2" id="KW-1185">Reference proteome</keyword>
<accession>A0A6A5S0C2</accession>
<proteinExistence type="predicted"/>
<dbReference type="AlphaFoldDB" id="A0A6A5S0C2"/>
<dbReference type="Proteomes" id="UP000800082">
    <property type="component" value="Unassembled WGS sequence"/>
</dbReference>
<gene>
    <name evidence="1" type="ORF">M421DRAFT_388524</name>
</gene>